<evidence type="ECO:0000313" key="1">
    <source>
        <dbReference type="EMBL" id="TDR38890.1"/>
    </source>
</evidence>
<gene>
    <name evidence="1" type="ORF">DFR29_11833</name>
</gene>
<protein>
    <recommendedName>
        <fullName evidence="3">Type I restriction and modification enzyme subunit R-like protein</fullName>
    </recommendedName>
</protein>
<dbReference type="OrthoDB" id="570928at2"/>
<evidence type="ECO:0008006" key="3">
    <source>
        <dbReference type="Google" id="ProtNLM"/>
    </source>
</evidence>
<dbReference type="RefSeq" id="WP_133821112.1">
    <property type="nucleotide sequence ID" value="NZ_SNZH01000018.1"/>
</dbReference>
<organism evidence="1 2">
    <name type="scientific">Tahibacter aquaticus</name>
    <dbReference type="NCBI Taxonomy" id="520092"/>
    <lineage>
        <taxon>Bacteria</taxon>
        <taxon>Pseudomonadati</taxon>
        <taxon>Pseudomonadota</taxon>
        <taxon>Gammaproteobacteria</taxon>
        <taxon>Lysobacterales</taxon>
        <taxon>Rhodanobacteraceae</taxon>
        <taxon>Tahibacter</taxon>
    </lineage>
</organism>
<dbReference type="Proteomes" id="UP000295293">
    <property type="component" value="Unassembled WGS sequence"/>
</dbReference>
<keyword evidence="2" id="KW-1185">Reference proteome</keyword>
<dbReference type="AlphaFoldDB" id="A0A4R6YMZ2"/>
<name>A0A4R6YMZ2_9GAMM</name>
<sequence>MANIPKRVAERLVATIKRYQPILGDARKRDVGEADIVTIVKDMLADVFGYDKYTEVTSEYAIRGTYCDLATCIDGVLQALIEVKAIGLDLKDAHSKQAVDTHVSIYQTCAY</sequence>
<dbReference type="EMBL" id="SNZH01000018">
    <property type="protein sequence ID" value="TDR38890.1"/>
    <property type="molecule type" value="Genomic_DNA"/>
</dbReference>
<proteinExistence type="predicted"/>
<accession>A0A4R6YMZ2</accession>
<evidence type="ECO:0000313" key="2">
    <source>
        <dbReference type="Proteomes" id="UP000295293"/>
    </source>
</evidence>
<comment type="caution">
    <text evidence="1">The sequence shown here is derived from an EMBL/GenBank/DDBJ whole genome shotgun (WGS) entry which is preliminary data.</text>
</comment>
<reference evidence="1 2" key="1">
    <citation type="submission" date="2019-03" db="EMBL/GenBank/DDBJ databases">
        <title>Genomic Encyclopedia of Type Strains, Phase IV (KMG-IV): sequencing the most valuable type-strain genomes for metagenomic binning, comparative biology and taxonomic classification.</title>
        <authorList>
            <person name="Goeker M."/>
        </authorList>
    </citation>
    <scope>NUCLEOTIDE SEQUENCE [LARGE SCALE GENOMIC DNA]</scope>
    <source>
        <strain evidence="1 2">DSM 21667</strain>
    </source>
</reference>